<sequence length="110" mass="10807">MEDVCTVAVDAQPPATGVPRRRPTDVELAAGACARLSVVVGTDAHAPLAIEAHLISPWAPGLDHPAACGAVLPAAARSASVSTSRHGGAAPANGGPGPGWCAGQLLYSPA</sequence>
<reference evidence="1" key="1">
    <citation type="submission" date="2014-01" db="EMBL/GenBank/DDBJ databases">
        <authorList>
            <person name="Brown-Elliot B."/>
            <person name="Wallace R."/>
            <person name="Lenaerts A."/>
            <person name="Ordway D."/>
            <person name="DeGroote M.A."/>
            <person name="Parker T."/>
            <person name="Sizemore C."/>
            <person name="Tallon L.J."/>
            <person name="Sadzewicz L.K."/>
            <person name="Sengamalay N."/>
            <person name="Fraser C.M."/>
            <person name="Hine E."/>
            <person name="Shefchek K.A."/>
            <person name="Das S.P."/>
            <person name="Tettelin H."/>
        </authorList>
    </citation>
    <scope>NUCLEOTIDE SEQUENCE [LARGE SCALE GENOMIC DNA]</scope>
    <source>
        <strain evidence="1">4042</strain>
    </source>
</reference>
<comment type="caution">
    <text evidence="1">The sequence shown here is derived from an EMBL/GenBank/DDBJ whole genome shotgun (WGS) entry which is preliminary data.</text>
</comment>
<dbReference type="AlphaFoldDB" id="X8APX4"/>
<proteinExistence type="predicted"/>
<evidence type="ECO:0000313" key="1">
    <source>
        <dbReference type="EMBL" id="EUA32820.1"/>
    </source>
</evidence>
<dbReference type="EMBL" id="JAOB01000051">
    <property type="protein sequence ID" value="EUA32820.1"/>
    <property type="molecule type" value="Genomic_DNA"/>
</dbReference>
<protein>
    <submittedName>
        <fullName evidence="1">Putative alpha-mannosidase</fullName>
    </submittedName>
</protein>
<organism evidence="1">
    <name type="scientific">Mycobacterium xenopi 4042</name>
    <dbReference type="NCBI Taxonomy" id="1299334"/>
    <lineage>
        <taxon>Bacteria</taxon>
        <taxon>Bacillati</taxon>
        <taxon>Actinomycetota</taxon>
        <taxon>Actinomycetes</taxon>
        <taxon>Mycobacteriales</taxon>
        <taxon>Mycobacteriaceae</taxon>
        <taxon>Mycobacterium</taxon>
    </lineage>
</organism>
<gene>
    <name evidence="1" type="ORF">I553_3907</name>
</gene>
<name>X8APX4_MYCXE</name>
<accession>X8APX4</accession>